<evidence type="ECO:0000256" key="3">
    <source>
        <dbReference type="ARBA" id="ARBA00022827"/>
    </source>
</evidence>
<sequence>MRTHAVPVLVVGGGPVGLSTGLFLAHWGVRPLVVEKRDSISAVPRANTSLRTLEVFRSIGLGAALEEAGWEGGPPMRILFRDRGLGVTLHQAELPERYSRILETCSPVNPRLTLTHDQIQRLTSDELRRRGGEIRFGARMVDLTPEADHVRVRIVDTATGEESEVTADYVIGADGANSDVRGRLGITMPDREVLTRLNTAFFRADLGPVLREWGTHMCFARNERVHATLMSKNGRDQWSSHILDYPGKPDHLADLTEDRTIALLRAAIGDETIPIELHAVNAWEAALGTASSFRQGRVFLAGDAAHVQSSAGGLGMNTGIQDGHNLAWKIAAVLRGRSAPALLDTYEPERRAAVRASHALSRGMHQGYRSPEGDPSTLYDEIAVDYLRGMMFYAYPPHDDTEPDIAADAILPGHRFPHRWARSTGTGEISTLDLAAARWALFTEPDDHRWRTAATSLGIDLHVHPLNDVNDAALVRPDGFVAWHGTTEESLRHALHDLGLRTTPEAQQNGPGLRR</sequence>
<dbReference type="SUPFAM" id="SSF51905">
    <property type="entry name" value="FAD/NAD(P)-binding domain"/>
    <property type="match status" value="1"/>
</dbReference>
<evidence type="ECO:0000313" key="6">
    <source>
        <dbReference type="Proteomes" id="UP000572680"/>
    </source>
</evidence>
<dbReference type="InterPro" id="IPR002938">
    <property type="entry name" value="FAD-bd"/>
</dbReference>
<gene>
    <name evidence="5" type="ORF">HNR61_008140</name>
</gene>
<name>A0A7W3QRK5_ACTNM</name>
<proteinExistence type="predicted"/>
<dbReference type="Proteomes" id="UP000572680">
    <property type="component" value="Unassembled WGS sequence"/>
</dbReference>
<comment type="caution">
    <text evidence="5">The sequence shown here is derived from an EMBL/GenBank/DDBJ whole genome shotgun (WGS) entry which is preliminary data.</text>
</comment>
<dbReference type="InterPro" id="IPR036188">
    <property type="entry name" value="FAD/NAD-bd_sf"/>
</dbReference>
<dbReference type="EC" id="1.14.13.200" evidence="5"/>
<keyword evidence="5" id="KW-0223">Dioxygenase</keyword>
<dbReference type="Gene3D" id="3.30.9.10">
    <property type="entry name" value="D-Amino Acid Oxidase, subunit A, domain 2"/>
    <property type="match status" value="1"/>
</dbReference>
<evidence type="ECO:0000256" key="2">
    <source>
        <dbReference type="ARBA" id="ARBA00022630"/>
    </source>
</evidence>
<dbReference type="Pfam" id="PF21274">
    <property type="entry name" value="Rng_hyd_C"/>
    <property type="match status" value="1"/>
</dbReference>
<comment type="cofactor">
    <cofactor evidence="1">
        <name>FAD</name>
        <dbReference type="ChEBI" id="CHEBI:57692"/>
    </cofactor>
</comment>
<accession>A0A7W3QRK5</accession>
<dbReference type="EMBL" id="JACJIA010000015">
    <property type="protein sequence ID" value="MBA8956458.1"/>
    <property type="molecule type" value="Genomic_DNA"/>
</dbReference>
<evidence type="ECO:0000259" key="4">
    <source>
        <dbReference type="Pfam" id="PF01494"/>
    </source>
</evidence>
<dbReference type="GO" id="GO:0051213">
    <property type="term" value="F:dioxygenase activity"/>
    <property type="evidence" value="ECO:0007669"/>
    <property type="project" value="UniProtKB-KW"/>
</dbReference>
<reference evidence="5 6" key="1">
    <citation type="submission" date="2020-08" db="EMBL/GenBank/DDBJ databases">
        <title>Genomic Encyclopedia of Type Strains, Phase IV (KMG-IV): sequencing the most valuable type-strain genomes for metagenomic binning, comparative biology and taxonomic classification.</title>
        <authorList>
            <person name="Goeker M."/>
        </authorList>
    </citation>
    <scope>NUCLEOTIDE SEQUENCE [LARGE SCALE GENOMIC DNA]</scope>
    <source>
        <strain evidence="5 6">DSM 44197</strain>
    </source>
</reference>
<keyword evidence="3" id="KW-0274">FAD</keyword>
<dbReference type="AlphaFoldDB" id="A0A7W3QRK5"/>
<keyword evidence="5" id="KW-0503">Monooxygenase</keyword>
<keyword evidence="6" id="KW-1185">Reference proteome</keyword>
<dbReference type="GO" id="GO:0071949">
    <property type="term" value="F:FAD binding"/>
    <property type="evidence" value="ECO:0007669"/>
    <property type="project" value="InterPro"/>
</dbReference>
<keyword evidence="2" id="KW-0285">Flavoprotein</keyword>
<keyword evidence="5" id="KW-0560">Oxidoreductase</keyword>
<dbReference type="PANTHER" id="PTHR43004:SF19">
    <property type="entry name" value="BINDING MONOOXYGENASE, PUTATIVE (JCVI)-RELATED"/>
    <property type="match status" value="1"/>
</dbReference>
<evidence type="ECO:0000313" key="5">
    <source>
        <dbReference type="EMBL" id="MBA8956458.1"/>
    </source>
</evidence>
<dbReference type="InterPro" id="IPR050641">
    <property type="entry name" value="RIFMO-like"/>
</dbReference>
<evidence type="ECO:0000256" key="1">
    <source>
        <dbReference type="ARBA" id="ARBA00001974"/>
    </source>
</evidence>
<dbReference type="Gene3D" id="3.50.50.60">
    <property type="entry name" value="FAD/NAD(P)-binding domain"/>
    <property type="match status" value="1"/>
</dbReference>
<dbReference type="PRINTS" id="PR00420">
    <property type="entry name" value="RNGMNOXGNASE"/>
</dbReference>
<organism evidence="5 6">
    <name type="scientific">Actinomadura namibiensis</name>
    <dbReference type="NCBI Taxonomy" id="182080"/>
    <lineage>
        <taxon>Bacteria</taxon>
        <taxon>Bacillati</taxon>
        <taxon>Actinomycetota</taxon>
        <taxon>Actinomycetes</taxon>
        <taxon>Streptosporangiales</taxon>
        <taxon>Thermomonosporaceae</taxon>
        <taxon>Actinomadura</taxon>
    </lineage>
</organism>
<dbReference type="GO" id="GO:0016709">
    <property type="term" value="F:oxidoreductase activity, acting on paired donors, with incorporation or reduction of molecular oxygen, NAD(P)H as one donor, and incorporation of one atom of oxygen"/>
    <property type="evidence" value="ECO:0007669"/>
    <property type="project" value="UniProtKB-ARBA"/>
</dbReference>
<protein>
    <submittedName>
        <fullName evidence="5">Tetracenomycin A2 monooxygenase-dioxygenase</fullName>
        <ecNumber evidence="5">1.14.13.200</ecNumber>
    </submittedName>
</protein>
<dbReference type="Pfam" id="PF01494">
    <property type="entry name" value="FAD_binding_3"/>
    <property type="match status" value="1"/>
</dbReference>
<dbReference type="Gene3D" id="3.40.30.120">
    <property type="match status" value="1"/>
</dbReference>
<dbReference type="RefSeq" id="WP_182848364.1">
    <property type="nucleotide sequence ID" value="NZ_BAAALP010000113.1"/>
</dbReference>
<feature type="domain" description="FAD-binding" evidence="4">
    <location>
        <begin position="6"/>
        <end position="356"/>
    </location>
</feature>
<dbReference type="PANTHER" id="PTHR43004">
    <property type="entry name" value="TRK SYSTEM POTASSIUM UPTAKE PROTEIN"/>
    <property type="match status" value="1"/>
</dbReference>